<evidence type="ECO:0000256" key="11">
    <source>
        <dbReference type="ARBA" id="ARBA00023136"/>
    </source>
</evidence>
<feature type="region of interest" description="Disordered" evidence="15">
    <location>
        <begin position="218"/>
        <end position="240"/>
    </location>
</feature>
<dbReference type="GO" id="GO:0006488">
    <property type="term" value="P:dolichol-linked oligosaccharide biosynthetic process"/>
    <property type="evidence" value="ECO:0007669"/>
    <property type="project" value="UniProtKB-UniRule"/>
</dbReference>
<dbReference type="PhylomeDB" id="A0A068UG62"/>
<keyword evidence="11 14" id="KW-0472">Membrane</keyword>
<comment type="similarity">
    <text evidence="3 14">Belongs to the ALG10 glucosyltransferase family.</text>
</comment>
<dbReference type="GO" id="GO:0048366">
    <property type="term" value="P:leaf development"/>
    <property type="evidence" value="ECO:0007669"/>
    <property type="project" value="EnsemblPlants"/>
</dbReference>
<evidence type="ECO:0000256" key="10">
    <source>
        <dbReference type="ARBA" id="ARBA00022989"/>
    </source>
</evidence>
<organism evidence="16 17">
    <name type="scientific">Coffea canephora</name>
    <name type="common">Robusta coffee</name>
    <dbReference type="NCBI Taxonomy" id="49390"/>
    <lineage>
        <taxon>Eukaryota</taxon>
        <taxon>Viridiplantae</taxon>
        <taxon>Streptophyta</taxon>
        <taxon>Embryophyta</taxon>
        <taxon>Tracheophyta</taxon>
        <taxon>Spermatophyta</taxon>
        <taxon>Magnoliopsida</taxon>
        <taxon>eudicotyledons</taxon>
        <taxon>Gunneridae</taxon>
        <taxon>Pentapetalae</taxon>
        <taxon>asterids</taxon>
        <taxon>lamiids</taxon>
        <taxon>Gentianales</taxon>
        <taxon>Rubiaceae</taxon>
        <taxon>Ixoroideae</taxon>
        <taxon>Gardenieae complex</taxon>
        <taxon>Bertiereae - Coffeeae clade</taxon>
        <taxon>Coffeeae</taxon>
        <taxon>Coffea</taxon>
    </lineage>
</organism>
<dbReference type="Pfam" id="PF04922">
    <property type="entry name" value="DIE2_ALG10"/>
    <property type="match status" value="1"/>
</dbReference>
<evidence type="ECO:0000256" key="1">
    <source>
        <dbReference type="ARBA" id="ARBA00004477"/>
    </source>
</evidence>
<keyword evidence="10 14" id="KW-1133">Transmembrane helix</keyword>
<evidence type="ECO:0000256" key="8">
    <source>
        <dbReference type="ARBA" id="ARBA00022692"/>
    </source>
</evidence>
<feature type="transmembrane region" description="Helical" evidence="14">
    <location>
        <begin position="5"/>
        <end position="25"/>
    </location>
</feature>
<feature type="transmembrane region" description="Helical" evidence="14">
    <location>
        <begin position="91"/>
        <end position="112"/>
    </location>
</feature>
<dbReference type="GO" id="GO:0005789">
    <property type="term" value="C:endoplasmic reticulum membrane"/>
    <property type="evidence" value="ECO:0007669"/>
    <property type="project" value="UniProtKB-SubCell"/>
</dbReference>
<evidence type="ECO:0000256" key="13">
    <source>
        <dbReference type="ARBA" id="ARBA00048064"/>
    </source>
</evidence>
<protein>
    <recommendedName>
        <fullName evidence="5 14">Dol-P-Glc:Glc(2)Man(9)GlcNAc(2)-PP-Dol alpha-1,2-glucosyltransferase</fullName>
        <ecNumber evidence="4 14">2.4.1.256</ecNumber>
    </recommendedName>
</protein>
<dbReference type="PANTHER" id="PTHR12989">
    <property type="entry name" value="ALPHA-1,2-GLUCOSYLTRANSFERASE ALG10"/>
    <property type="match status" value="1"/>
</dbReference>
<dbReference type="InterPro" id="IPR016900">
    <property type="entry name" value="Alg10"/>
</dbReference>
<evidence type="ECO:0000256" key="7">
    <source>
        <dbReference type="ARBA" id="ARBA00022679"/>
    </source>
</evidence>
<evidence type="ECO:0000256" key="12">
    <source>
        <dbReference type="ARBA" id="ARBA00044727"/>
    </source>
</evidence>
<dbReference type="OrthoDB" id="4769at2759"/>
<feature type="transmembrane region" description="Helical" evidence="14">
    <location>
        <begin position="59"/>
        <end position="79"/>
    </location>
</feature>
<comment type="catalytic activity">
    <reaction evidence="13">
        <text>an alpha-D-Glc-(1-&gt;3)-alpha-D-Glc-(1-&gt;3)-alpha-D-Man-(1-&gt;2)-alpha-D-Man-(1-&gt;2)-alpha-D-Man-(1-&gt;3)-[alpha-D-Man-(1-&gt;2)-alpha-D-Man-(1-&gt;3)-[alpha-D-Man-(1-&gt;2)-alpha-D-Man-(1-&gt;6)]-alpha-D-Man-(1-&gt;6)]-beta-D-Man-(1-&gt;4)-beta-D-GlcNAc-(1-&gt;4)-alpha-D-GlcNAc-diphospho-di-trans,poly-cis-dolichol + a di-trans,poly-cis-dolichyl beta-D-glucosyl phosphate = a alpha-D-Glc-(1-&gt;2)-alpha-D-Glc-(1-&gt;3)-alpha-D-Glc-(1-&gt;3)-alpha-D-Man-(1-&gt;2)-alpha-D-Man-(1-&gt;2)-alpha-D-Man-(1-&gt;3)-[alpha-D-Man-(1-&gt;2)-alpha-D-Man-(1-&gt;3)-[alpha-D-Man-(1-&gt;2)-alpha-D-Man-(1-&gt;6)]-alpha-D-Man-(1-&gt;6)]-beta-D-Man-(1-&gt;4)-beta-D-GlcNAc-(1-&gt;4)-alpha-D-GlcNAc-diphospho-di-trans,poly-cis-dolichol + a di-trans,poly-cis-dolichyl phosphate + H(+)</text>
        <dbReference type="Rhea" id="RHEA:29543"/>
        <dbReference type="Rhea" id="RHEA-COMP:19498"/>
        <dbReference type="Rhea" id="RHEA-COMP:19502"/>
        <dbReference type="Rhea" id="RHEA-COMP:19512"/>
        <dbReference type="Rhea" id="RHEA-COMP:19522"/>
        <dbReference type="ChEBI" id="CHEBI:15378"/>
        <dbReference type="ChEBI" id="CHEBI:57525"/>
        <dbReference type="ChEBI" id="CHEBI:57683"/>
        <dbReference type="ChEBI" id="CHEBI:132522"/>
        <dbReference type="ChEBI" id="CHEBI:132523"/>
        <dbReference type="EC" id="2.4.1.256"/>
    </reaction>
    <physiologicalReaction direction="left-to-right" evidence="13">
        <dbReference type="Rhea" id="RHEA:29544"/>
    </physiologicalReaction>
</comment>
<keyword evidence="17" id="KW-1185">Reference proteome</keyword>
<evidence type="ECO:0000256" key="4">
    <source>
        <dbReference type="ARBA" id="ARBA00011967"/>
    </source>
</evidence>
<dbReference type="GO" id="GO:0106073">
    <property type="term" value="F:dolichyl pyrophosphate Glc2Man9GlcNAc2 alpha-1,2-glucosyltransferase activity"/>
    <property type="evidence" value="ECO:0007669"/>
    <property type="project" value="UniProtKB-UniRule"/>
</dbReference>
<keyword evidence="6 14" id="KW-0328">Glycosyltransferase</keyword>
<feature type="compositionally biased region" description="Polar residues" evidence="15">
    <location>
        <begin position="218"/>
        <end position="233"/>
    </location>
</feature>
<evidence type="ECO:0000256" key="5">
    <source>
        <dbReference type="ARBA" id="ARBA00018512"/>
    </source>
</evidence>
<feature type="transmembrane region" description="Helical" evidence="14">
    <location>
        <begin position="402"/>
        <end position="423"/>
    </location>
</feature>
<evidence type="ECO:0000256" key="6">
    <source>
        <dbReference type="ARBA" id="ARBA00022676"/>
    </source>
</evidence>
<evidence type="ECO:0000256" key="3">
    <source>
        <dbReference type="ARBA" id="ARBA00010600"/>
    </source>
</evidence>
<comment type="caution">
    <text evidence="14">Lacks conserved residue(s) required for the propagation of feature annotation.</text>
</comment>
<dbReference type="STRING" id="49390.A0A068UG62"/>
<dbReference type="InParanoid" id="A0A068UG62"/>
<dbReference type="Gramene" id="CDP06618">
    <property type="protein sequence ID" value="CDP06618"/>
    <property type="gene ID" value="GSCOC_T00023528001"/>
</dbReference>
<feature type="transmembrane region" description="Helical" evidence="14">
    <location>
        <begin position="322"/>
        <end position="346"/>
    </location>
</feature>
<dbReference type="EMBL" id="HG739106">
    <property type="protein sequence ID" value="CDP06618.1"/>
    <property type="molecule type" value="Genomic_DNA"/>
</dbReference>
<feature type="transmembrane region" description="Helical" evidence="14">
    <location>
        <begin position="281"/>
        <end position="302"/>
    </location>
</feature>
<dbReference type="PIRSF" id="PIRSF028810">
    <property type="entry name" value="Alpha1_2_glucosyltferase_Alg10"/>
    <property type="match status" value="1"/>
</dbReference>
<dbReference type="Proteomes" id="UP000295252">
    <property type="component" value="Chromosome VIII"/>
</dbReference>
<feature type="transmembrane region" description="Helical" evidence="14">
    <location>
        <begin position="471"/>
        <end position="493"/>
    </location>
</feature>
<evidence type="ECO:0000256" key="14">
    <source>
        <dbReference type="PIRNR" id="PIRNR028810"/>
    </source>
</evidence>
<sequence length="509" mass="58111">MGRKAVALIVSSWIVPISILVNHIVPEPYMDEIFHVPQAQKYCKANFTSWDPMITTPPGLYFVSLAHVASLFPGIHLVNNASSFSDACSVSVLRFTNGVLAVFCSILIYDIITHLRPALTDRKATFHALVLTLYPLHWFFTFLYYTDVASLTAVLAAYLCCLKKNCWISALLGAVAVLMRQTNIIWILFIVCSEVIKLTLAQQKDDLLPEKSSMSEVKVASSTSRNGATSGSNLRKRRSGHVDTVNHSVAPTSVHAIPHSAGLCEEMQNMLSNIWQLKWELVFSFSPFFLILVAFLAFVYWNGSIVLGAKDAHKVSPHFAQLLYFSLVSALFMAPVHFTSGQFVALVQSLWKKKPFSFFQLVIALTISFLSVHFFSIAHPYLLADNRHYPFYLWRKVIASHWIMKYLLVPLYVYSWFCIFNTLVKTQKKIWVIAYFLASAATLIPAPLIEFRYYTIPFFFLVLHSDVDDTISWLLMGLLYVAINLFTMSMFLWRPFYWNHEPGLQRFIW</sequence>
<evidence type="ECO:0000313" key="17">
    <source>
        <dbReference type="Proteomes" id="UP000295252"/>
    </source>
</evidence>
<name>A0A068UG62_COFCA</name>
<feature type="transmembrane region" description="Helical" evidence="14">
    <location>
        <begin position="430"/>
        <end position="451"/>
    </location>
</feature>
<comment type="function">
    <text evidence="12">Dol-P-Glc:Glc(2)Man(9)GlcNAc(2)-PP-Dol alpha-1,2-glucosyltransferase that operates in the biosynthetic pathway of dolichol-linked oligosaccharides, the glycan precursors employed in protein asparagine (N)-glycosylation. The assembly of dolichol-linked oligosaccharides begins on the cytosolic side of the endoplasmic reticulum membrane and finishes in its lumen. The sequential addition of sugars to dolichol pyrophosphate produces dolichol-linked oligosaccharides containing fourteen sugars, including two GlcNAcs, nine mannoses and three glucoses. Once assembled, the oligosaccharide is transferred from the lipid to nascent proteins by oligosaccharyltransferases. In the lumen of the endoplasmic reticulum, adds the third and last glucose residue from dolichyl phosphate glucose (Dol-P-Glc) onto the lipid-linked oligosaccharide intermediate Glc(2)Man(9)GlcNAc(2)-PP-Dol to produce Glc(3)Man(9)GlcNAc(2)-PP-Dol.</text>
</comment>
<dbReference type="GO" id="GO:0018279">
    <property type="term" value="P:protein N-linked glycosylation via asparagine"/>
    <property type="evidence" value="ECO:0007669"/>
    <property type="project" value="EnsemblPlants"/>
</dbReference>
<dbReference type="FunCoup" id="A0A068UG62">
    <property type="interactions" value="2995"/>
</dbReference>
<accession>A0A068UG62</accession>
<evidence type="ECO:0000256" key="2">
    <source>
        <dbReference type="ARBA" id="ARBA00004922"/>
    </source>
</evidence>
<proteinExistence type="inferred from homology"/>
<dbReference type="GO" id="GO:0009651">
    <property type="term" value="P:response to salt stress"/>
    <property type="evidence" value="ECO:0007669"/>
    <property type="project" value="EnsemblPlants"/>
</dbReference>
<evidence type="ECO:0000256" key="9">
    <source>
        <dbReference type="ARBA" id="ARBA00022824"/>
    </source>
</evidence>
<evidence type="ECO:0000313" key="16">
    <source>
        <dbReference type="EMBL" id="CDP06618.1"/>
    </source>
</evidence>
<keyword evidence="8 14" id="KW-0812">Transmembrane</keyword>
<feature type="transmembrane region" description="Helical" evidence="14">
    <location>
        <begin position="358"/>
        <end position="382"/>
    </location>
</feature>
<comment type="pathway">
    <text evidence="2">Protein modification; protein glycosylation.</text>
</comment>
<keyword evidence="7" id="KW-0808">Transferase</keyword>
<evidence type="ECO:0000256" key="15">
    <source>
        <dbReference type="SAM" id="MobiDB-lite"/>
    </source>
</evidence>
<dbReference type="OMA" id="VWDSKIT"/>
<dbReference type="EC" id="2.4.1.256" evidence="4 14"/>
<keyword evidence="9" id="KW-0256">Endoplasmic reticulum</keyword>
<comment type="subcellular location">
    <subcellularLocation>
        <location evidence="1">Endoplasmic reticulum membrane</location>
        <topology evidence="1">Multi-pass membrane protein</topology>
    </subcellularLocation>
</comment>
<reference evidence="17" key="1">
    <citation type="journal article" date="2014" name="Science">
        <title>The coffee genome provides insight into the convergent evolution of caffeine biosynthesis.</title>
        <authorList>
            <person name="Denoeud F."/>
            <person name="Carretero-Paulet L."/>
            <person name="Dereeper A."/>
            <person name="Droc G."/>
            <person name="Guyot R."/>
            <person name="Pietrella M."/>
            <person name="Zheng C."/>
            <person name="Alberti A."/>
            <person name="Anthony F."/>
            <person name="Aprea G."/>
            <person name="Aury J.M."/>
            <person name="Bento P."/>
            <person name="Bernard M."/>
            <person name="Bocs S."/>
            <person name="Campa C."/>
            <person name="Cenci A."/>
            <person name="Combes M.C."/>
            <person name="Crouzillat D."/>
            <person name="Da Silva C."/>
            <person name="Daddiego L."/>
            <person name="De Bellis F."/>
            <person name="Dussert S."/>
            <person name="Garsmeur O."/>
            <person name="Gayraud T."/>
            <person name="Guignon V."/>
            <person name="Jahn K."/>
            <person name="Jamilloux V."/>
            <person name="Joet T."/>
            <person name="Labadie K."/>
            <person name="Lan T."/>
            <person name="Leclercq J."/>
            <person name="Lepelley M."/>
            <person name="Leroy T."/>
            <person name="Li L.T."/>
            <person name="Librado P."/>
            <person name="Lopez L."/>
            <person name="Munoz A."/>
            <person name="Noel B."/>
            <person name="Pallavicini A."/>
            <person name="Perrotta G."/>
            <person name="Poncet V."/>
            <person name="Pot D."/>
            <person name="Priyono X."/>
            <person name="Rigoreau M."/>
            <person name="Rouard M."/>
            <person name="Rozas J."/>
            <person name="Tranchant-Dubreuil C."/>
            <person name="VanBuren R."/>
            <person name="Zhang Q."/>
            <person name="Andrade A.C."/>
            <person name="Argout X."/>
            <person name="Bertrand B."/>
            <person name="de Kochko A."/>
            <person name="Graziosi G."/>
            <person name="Henry R.J."/>
            <person name="Jayarama X."/>
            <person name="Ming R."/>
            <person name="Nagai C."/>
            <person name="Rounsley S."/>
            <person name="Sankoff D."/>
            <person name="Giuliano G."/>
            <person name="Albert V.A."/>
            <person name="Wincker P."/>
            <person name="Lashermes P."/>
        </authorList>
    </citation>
    <scope>NUCLEOTIDE SEQUENCE [LARGE SCALE GENOMIC DNA]</scope>
    <source>
        <strain evidence="17">cv. DH200-94</strain>
    </source>
</reference>
<dbReference type="AlphaFoldDB" id="A0A068UG62"/>
<dbReference type="PANTHER" id="PTHR12989:SF10">
    <property type="entry name" value="DOL-P-GLC:GLC(2)MAN(9)GLCNAC(2)-PP-DOL ALPHA-1,2-GLUCOSYLTRANSFERASE-RELATED"/>
    <property type="match status" value="1"/>
</dbReference>
<gene>
    <name evidence="16" type="ORF">GSCOC_T00023528001</name>
</gene>